<name>A0ABW7LGX5_9RHOB</name>
<dbReference type="Pfam" id="PF04860">
    <property type="entry name" value="Phage_portal"/>
    <property type="match status" value="1"/>
</dbReference>
<reference evidence="2 3" key="1">
    <citation type="submission" date="2024-10" db="EMBL/GenBank/DDBJ databases">
        <title>Paracoccus drimophilus sp. nov., a novel bacterium from corn roots in Hunan.</title>
        <authorList>
            <person name="Li X."/>
        </authorList>
    </citation>
    <scope>NUCLEOTIDE SEQUENCE [LARGE SCALE GENOMIC DNA]</scope>
    <source>
        <strain evidence="2 3">NGMCC 1.201697</strain>
    </source>
</reference>
<proteinExistence type="predicted"/>
<evidence type="ECO:0000256" key="1">
    <source>
        <dbReference type="SAM" id="MobiDB-lite"/>
    </source>
</evidence>
<keyword evidence="3" id="KW-1185">Reference proteome</keyword>
<gene>
    <name evidence="2" type="ORF">ACHFJ0_04990</name>
</gene>
<evidence type="ECO:0000313" key="3">
    <source>
        <dbReference type="Proteomes" id="UP001609376"/>
    </source>
</evidence>
<dbReference type="Proteomes" id="UP001609376">
    <property type="component" value="Unassembled WGS sequence"/>
</dbReference>
<comment type="caution">
    <text evidence="2">The sequence shown here is derived from an EMBL/GenBank/DDBJ whole genome shotgun (WGS) entry which is preliminary data.</text>
</comment>
<dbReference type="InterPro" id="IPR006427">
    <property type="entry name" value="Portal_HK97"/>
</dbReference>
<accession>A0ABW7LGX5</accession>
<dbReference type="RefSeq" id="WP_395132444.1">
    <property type="nucleotide sequence ID" value="NZ_JBIMPR010000003.1"/>
</dbReference>
<dbReference type="NCBIfam" id="TIGR01537">
    <property type="entry name" value="portal_HK97"/>
    <property type="match status" value="1"/>
</dbReference>
<dbReference type="InterPro" id="IPR006944">
    <property type="entry name" value="Phage/GTA_portal"/>
</dbReference>
<sequence>MKIFGLEITRQKAIAPVQSQSIWRPVIRESYPGAWQQNVEVRQEVVLAYHAVFACMTLIAGDISKLRVKLVAKDSSGIWSETSSPAYTPVLRKPNSYQTRIQFWESWVLSKLTAGNTYALKERDNRSVVVKLHVLDPSRVTPLVSDTGDVYYELQPDNLAAKSERVVVPASEVIHDRFNCLFHPLVGLSPIFASGLAATQGIRIQENSAIFFGNSSMPGGLLIAPGAISDETAQRLKTHWESNYSGKNAGKVAVLGDNLKFESMTTKAVDAQLLEQLKWTAEVVCSTFHVPSYKVGIGDMPTYNNIQALNVEYYTRCLQPLLEAAELCLDEGLGMGEQIGTEFDIDGLLRMDTTAQMDALDKAKGLLTLNERRAKVDQKPKPYGDTIYMQEQDHSAEAIAARDKALIEQSENPQAAEPPSEPTEMQERAFVAETLLAMKKAMEAA</sequence>
<organism evidence="2 3">
    <name type="scientific">Paracoccus broussonetiae subsp. drimophilus</name>
    <dbReference type="NCBI Taxonomy" id="3373869"/>
    <lineage>
        <taxon>Bacteria</taxon>
        <taxon>Pseudomonadati</taxon>
        <taxon>Pseudomonadota</taxon>
        <taxon>Alphaproteobacteria</taxon>
        <taxon>Rhodobacterales</taxon>
        <taxon>Paracoccaceae</taxon>
        <taxon>Paracoccus</taxon>
        <taxon>Paracoccus broussonetiae</taxon>
    </lineage>
</organism>
<feature type="region of interest" description="Disordered" evidence="1">
    <location>
        <begin position="402"/>
        <end position="428"/>
    </location>
</feature>
<protein>
    <submittedName>
        <fullName evidence="2">Phage portal protein</fullName>
    </submittedName>
</protein>
<evidence type="ECO:0000313" key="2">
    <source>
        <dbReference type="EMBL" id="MFH5773586.1"/>
    </source>
</evidence>
<dbReference type="EMBL" id="JBIMPR010000003">
    <property type="protein sequence ID" value="MFH5773586.1"/>
    <property type="molecule type" value="Genomic_DNA"/>
</dbReference>